<feature type="transmembrane region" description="Helical" evidence="2">
    <location>
        <begin position="24"/>
        <end position="45"/>
    </location>
</feature>
<feature type="transmembrane region" description="Helical" evidence="2">
    <location>
        <begin position="134"/>
        <end position="158"/>
    </location>
</feature>
<feature type="compositionally biased region" description="Polar residues" evidence="1">
    <location>
        <begin position="360"/>
        <end position="369"/>
    </location>
</feature>
<name>A0A6G1HEE1_9PEZI</name>
<dbReference type="InterPro" id="IPR049326">
    <property type="entry name" value="Rhodopsin_dom_fungi"/>
</dbReference>
<evidence type="ECO:0000313" key="4">
    <source>
        <dbReference type="EMBL" id="KAF1991535.1"/>
    </source>
</evidence>
<evidence type="ECO:0000313" key="5">
    <source>
        <dbReference type="Proteomes" id="UP000800041"/>
    </source>
</evidence>
<proteinExistence type="predicted"/>
<dbReference type="Pfam" id="PF20684">
    <property type="entry name" value="Fung_rhodopsin"/>
    <property type="match status" value="1"/>
</dbReference>
<dbReference type="EMBL" id="ML977139">
    <property type="protein sequence ID" value="KAF1991535.1"/>
    <property type="molecule type" value="Genomic_DNA"/>
</dbReference>
<dbReference type="AlphaFoldDB" id="A0A6G1HEE1"/>
<feature type="transmembrane region" description="Helical" evidence="2">
    <location>
        <begin position="57"/>
        <end position="81"/>
    </location>
</feature>
<dbReference type="PANTHER" id="PTHR39614">
    <property type="entry name" value="INTEGRAL MEMBRANE PROTEIN"/>
    <property type="match status" value="1"/>
</dbReference>
<feature type="region of interest" description="Disordered" evidence="1">
    <location>
        <begin position="359"/>
        <end position="387"/>
    </location>
</feature>
<reference evidence="4" key="1">
    <citation type="journal article" date="2020" name="Stud. Mycol.">
        <title>101 Dothideomycetes genomes: a test case for predicting lifestyles and emergence of pathogens.</title>
        <authorList>
            <person name="Haridas S."/>
            <person name="Albert R."/>
            <person name="Binder M."/>
            <person name="Bloem J."/>
            <person name="Labutti K."/>
            <person name="Salamov A."/>
            <person name="Andreopoulos B."/>
            <person name="Baker S."/>
            <person name="Barry K."/>
            <person name="Bills G."/>
            <person name="Bluhm B."/>
            <person name="Cannon C."/>
            <person name="Castanera R."/>
            <person name="Culley D."/>
            <person name="Daum C."/>
            <person name="Ezra D."/>
            <person name="Gonzalez J."/>
            <person name="Henrissat B."/>
            <person name="Kuo A."/>
            <person name="Liang C."/>
            <person name="Lipzen A."/>
            <person name="Lutzoni F."/>
            <person name="Magnuson J."/>
            <person name="Mondo S."/>
            <person name="Nolan M."/>
            <person name="Ohm R."/>
            <person name="Pangilinan J."/>
            <person name="Park H.-J."/>
            <person name="Ramirez L."/>
            <person name="Alfaro M."/>
            <person name="Sun H."/>
            <person name="Tritt A."/>
            <person name="Yoshinaga Y."/>
            <person name="Zwiers L.-H."/>
            <person name="Turgeon B."/>
            <person name="Goodwin S."/>
            <person name="Spatafora J."/>
            <person name="Crous P."/>
            <person name="Grigoriev I."/>
        </authorList>
    </citation>
    <scope>NUCLEOTIDE SEQUENCE</scope>
    <source>
        <strain evidence="4">CBS 113979</strain>
    </source>
</reference>
<keyword evidence="2" id="KW-0812">Transmembrane</keyword>
<evidence type="ECO:0000256" key="2">
    <source>
        <dbReference type="SAM" id="Phobius"/>
    </source>
</evidence>
<evidence type="ECO:0000256" key="1">
    <source>
        <dbReference type="SAM" id="MobiDB-lite"/>
    </source>
</evidence>
<dbReference type="OrthoDB" id="3897607at2759"/>
<sequence>MDDSASTEVPTTRWTTITPYDHSTYIWIVSICSILYSLSTFLGRCSVKWKMFGADDWALTVGQLFATGHAIAVFISTSSGLGKAVTLIDPAHQTKVADSFLASQLLLLAGLCMSKCSVILLIRRVFTRDLQVFYWTSTVILVVLVVWGIASMIAVSAACMPEHIFPGPENLQCPNDILRWKLVVIFDVITEAVIIVLPLIFVSPIRMSLSHKARVVLAFLFRAPSIPFALLFLTTYTRAIHTGATGTSLVAPIIWQQAELCWSLISATVPCMRAFIRSFSKTGGKAYEGYGRNNMLVTDGSGTGMGDMGSGSHRPQRTSWKSGFAFGSAGAALSPSYGTSRQGILPRTNEKSIAEDAVTESATNYSPPGSASAGGYTYGRRPTSHEQGDDEINLATELESGLVLRPERLTHETVIYHPKSAEGRASPVEREVSYYEEGSQGSGEGIRKDTGWDVRSEAVGYHNSGYGRAV</sequence>
<dbReference type="Proteomes" id="UP000800041">
    <property type="component" value="Unassembled WGS sequence"/>
</dbReference>
<organism evidence="4 5">
    <name type="scientific">Aulographum hederae CBS 113979</name>
    <dbReference type="NCBI Taxonomy" id="1176131"/>
    <lineage>
        <taxon>Eukaryota</taxon>
        <taxon>Fungi</taxon>
        <taxon>Dikarya</taxon>
        <taxon>Ascomycota</taxon>
        <taxon>Pezizomycotina</taxon>
        <taxon>Dothideomycetes</taxon>
        <taxon>Pleosporomycetidae</taxon>
        <taxon>Aulographales</taxon>
        <taxon>Aulographaceae</taxon>
    </lineage>
</organism>
<feature type="transmembrane region" description="Helical" evidence="2">
    <location>
        <begin position="215"/>
        <end position="233"/>
    </location>
</feature>
<keyword evidence="2" id="KW-1133">Transmembrane helix</keyword>
<dbReference type="PANTHER" id="PTHR39614:SF2">
    <property type="entry name" value="INTEGRAL MEMBRANE PROTEIN"/>
    <property type="match status" value="1"/>
</dbReference>
<feature type="domain" description="Rhodopsin" evidence="3">
    <location>
        <begin position="48"/>
        <end position="277"/>
    </location>
</feature>
<protein>
    <recommendedName>
        <fullName evidence="3">Rhodopsin domain-containing protein</fullName>
    </recommendedName>
</protein>
<feature type="transmembrane region" description="Helical" evidence="2">
    <location>
        <begin position="101"/>
        <end position="122"/>
    </location>
</feature>
<feature type="transmembrane region" description="Helical" evidence="2">
    <location>
        <begin position="178"/>
        <end position="203"/>
    </location>
</feature>
<evidence type="ECO:0000259" key="3">
    <source>
        <dbReference type="Pfam" id="PF20684"/>
    </source>
</evidence>
<accession>A0A6G1HEE1</accession>
<gene>
    <name evidence="4" type="ORF">K402DRAFT_388936</name>
</gene>
<keyword evidence="5" id="KW-1185">Reference proteome</keyword>
<keyword evidence="2" id="KW-0472">Membrane</keyword>